<evidence type="ECO:0000256" key="5">
    <source>
        <dbReference type="ARBA" id="ARBA00022691"/>
    </source>
</evidence>
<accession>A0A1Q2HP23</accession>
<feature type="domain" description="Radical SAM core" evidence="10">
    <location>
        <begin position="128"/>
        <end position="366"/>
    </location>
</feature>
<evidence type="ECO:0000313" key="12">
    <source>
        <dbReference type="Proteomes" id="UP000188273"/>
    </source>
</evidence>
<keyword evidence="12" id="KW-1185">Reference proteome</keyword>
<dbReference type="AlphaFoldDB" id="A0A1Q2HP23"/>
<evidence type="ECO:0000256" key="4">
    <source>
        <dbReference type="ARBA" id="ARBA00022679"/>
    </source>
</evidence>
<dbReference type="STRING" id="1940790.L21SP3_01010"/>
<evidence type="ECO:0000256" key="3">
    <source>
        <dbReference type="ARBA" id="ARBA00022490"/>
    </source>
</evidence>
<dbReference type="PANTHER" id="PTHR43020">
    <property type="entry name" value="CDK5 REGULATORY SUBUNIT-ASSOCIATED PROTEIN 1"/>
    <property type="match status" value="1"/>
</dbReference>
<dbReference type="InterPro" id="IPR007197">
    <property type="entry name" value="rSAM"/>
</dbReference>
<feature type="domain" description="MTTase N-terminal" evidence="9">
    <location>
        <begin position="2"/>
        <end position="112"/>
    </location>
</feature>
<dbReference type="InterPro" id="IPR013848">
    <property type="entry name" value="Methylthiotransferase_N"/>
</dbReference>
<dbReference type="EC" id="2.-.-.-" evidence="11"/>
<keyword evidence="5" id="KW-0949">S-adenosyl-L-methionine</keyword>
<evidence type="ECO:0000259" key="9">
    <source>
        <dbReference type="PROSITE" id="PS51449"/>
    </source>
</evidence>
<dbReference type="InterPro" id="IPR006638">
    <property type="entry name" value="Elp3/MiaA/NifB-like_rSAM"/>
</dbReference>
<dbReference type="RefSeq" id="WP_161488107.1">
    <property type="nucleotide sequence ID" value="NZ_CP019633.1"/>
</dbReference>
<dbReference type="Gene3D" id="3.80.30.20">
    <property type="entry name" value="tm_1862 like domain"/>
    <property type="match status" value="1"/>
</dbReference>
<dbReference type="Pfam" id="PF04055">
    <property type="entry name" value="Radical_SAM"/>
    <property type="match status" value="1"/>
</dbReference>
<keyword evidence="3" id="KW-0963">Cytoplasm</keyword>
<comment type="cofactor">
    <cofactor evidence="1">
        <name>[4Fe-4S] cluster</name>
        <dbReference type="ChEBI" id="CHEBI:49883"/>
    </cofactor>
</comment>
<dbReference type="OrthoDB" id="9805215at2"/>
<evidence type="ECO:0000256" key="8">
    <source>
        <dbReference type="ARBA" id="ARBA00023014"/>
    </source>
</evidence>
<dbReference type="FunFam" id="3.80.30.20:FF:000001">
    <property type="entry name" value="tRNA-2-methylthio-N(6)-dimethylallyladenosine synthase 2"/>
    <property type="match status" value="1"/>
</dbReference>
<keyword evidence="4 11" id="KW-0808">Transferase</keyword>
<dbReference type="Proteomes" id="UP000188273">
    <property type="component" value="Chromosome"/>
</dbReference>
<dbReference type="GO" id="GO:0051539">
    <property type="term" value="F:4 iron, 4 sulfur cluster binding"/>
    <property type="evidence" value="ECO:0007669"/>
    <property type="project" value="UniProtKB-KW"/>
</dbReference>
<evidence type="ECO:0000313" key="11">
    <source>
        <dbReference type="EMBL" id="AQQ09209.1"/>
    </source>
</evidence>
<keyword evidence="2" id="KW-0004">4Fe-4S</keyword>
<proteinExistence type="predicted"/>
<dbReference type="InterPro" id="IPR005839">
    <property type="entry name" value="Methylthiotransferase"/>
</dbReference>
<dbReference type="SFLD" id="SFLDS00029">
    <property type="entry name" value="Radical_SAM"/>
    <property type="match status" value="1"/>
</dbReference>
<dbReference type="GO" id="GO:0005829">
    <property type="term" value="C:cytosol"/>
    <property type="evidence" value="ECO:0007669"/>
    <property type="project" value="TreeGrafter"/>
</dbReference>
<dbReference type="SFLD" id="SFLDG01061">
    <property type="entry name" value="methylthiotransferase"/>
    <property type="match status" value="1"/>
</dbReference>
<evidence type="ECO:0000256" key="2">
    <source>
        <dbReference type="ARBA" id="ARBA00022485"/>
    </source>
</evidence>
<dbReference type="PROSITE" id="PS51918">
    <property type="entry name" value="RADICAL_SAM"/>
    <property type="match status" value="1"/>
</dbReference>
<dbReference type="SFLD" id="SFLDG01082">
    <property type="entry name" value="B12-binding_domain_containing"/>
    <property type="match status" value="1"/>
</dbReference>
<evidence type="ECO:0000256" key="7">
    <source>
        <dbReference type="ARBA" id="ARBA00023004"/>
    </source>
</evidence>
<evidence type="ECO:0000259" key="10">
    <source>
        <dbReference type="PROSITE" id="PS51918"/>
    </source>
</evidence>
<dbReference type="SUPFAM" id="SSF102114">
    <property type="entry name" value="Radical SAM enzymes"/>
    <property type="match status" value="1"/>
</dbReference>
<dbReference type="KEGG" id="pbu:L21SP3_01010"/>
<dbReference type="CDD" id="cd01335">
    <property type="entry name" value="Radical_SAM"/>
    <property type="match status" value="1"/>
</dbReference>
<dbReference type="NCBIfam" id="TIGR00089">
    <property type="entry name" value="MiaB/RimO family radical SAM methylthiotransferase"/>
    <property type="match status" value="1"/>
</dbReference>
<dbReference type="InterPro" id="IPR038135">
    <property type="entry name" value="Methylthiotransferase_N_sf"/>
</dbReference>
<sequence length="425" mass="47813">MVTFYITTLGCKVNQYESQQIRQFLRSKGLSQTFKPDNADIAVVRTCCITKNASSKSRQAIKRIHKANPECVIIANGCLIDSKTEEKPEELNNLIFQRKNYPLEQVLEQVYGKLKTDEKIFDIGLKNYGLQTRAFLKVQDGCDGFCSYCIIPKIRTEISSKPLDNILKESRELVNSGHKEIVLTGVFLGAYGKETVKRNRWNERVNREFLELVDSVAQTPGLERLRLSSVEPGDISEELMEIYKCRGNLAPHFHISLQSGSSRVLKLMNRQYSSETFRHKIDLIKSSLHKPAVTTDLIAGFPGETEADFEDSLAMCRYCGFSKMHVFSYSSRSGTGAANMKGHLPAGVIKQRAAKLSQTGDKLAEEFRDSLVGEEAGVIIEDQENQSGKCERYLDIKLTEGCFERGKLVRSEILPGGKEAKPLFE</sequence>
<protein>
    <submittedName>
        <fullName evidence="11">Threonylcarbamoyladenosine tRNA methylthiotransferase MtaB</fullName>
        <ecNumber evidence="11">2.-.-.-</ecNumber>
    </submittedName>
</protein>
<keyword evidence="6" id="KW-0479">Metal-binding</keyword>
<dbReference type="InterPro" id="IPR058240">
    <property type="entry name" value="rSAM_sf"/>
</dbReference>
<organism evidence="11 12">
    <name type="scientific">Sedimentisphaera cyanobacteriorum</name>
    <dbReference type="NCBI Taxonomy" id="1940790"/>
    <lineage>
        <taxon>Bacteria</taxon>
        <taxon>Pseudomonadati</taxon>
        <taxon>Planctomycetota</taxon>
        <taxon>Phycisphaerae</taxon>
        <taxon>Sedimentisphaerales</taxon>
        <taxon>Sedimentisphaeraceae</taxon>
        <taxon>Sedimentisphaera</taxon>
    </lineage>
</organism>
<dbReference type="PROSITE" id="PS51449">
    <property type="entry name" value="MTTASE_N"/>
    <property type="match status" value="1"/>
</dbReference>
<dbReference type="GO" id="GO:0035597">
    <property type="term" value="F:tRNA-2-methylthio-N(6)-dimethylallyladenosine(37) synthase activity"/>
    <property type="evidence" value="ECO:0007669"/>
    <property type="project" value="TreeGrafter"/>
</dbReference>
<dbReference type="PANTHER" id="PTHR43020:SF2">
    <property type="entry name" value="MITOCHONDRIAL TRNA METHYLTHIOTRANSFERASE CDK5RAP1"/>
    <property type="match status" value="1"/>
</dbReference>
<reference evidence="12" key="1">
    <citation type="submission" date="2017-02" db="EMBL/GenBank/DDBJ databases">
        <title>Comparative genomics and description of representatives of a novel lineage of planctomycetes thriving in anoxic sediments.</title>
        <authorList>
            <person name="Spring S."/>
            <person name="Bunk B."/>
            <person name="Sproer C."/>
            <person name="Klenk H.-P."/>
        </authorList>
    </citation>
    <scope>NUCLEOTIDE SEQUENCE [LARGE SCALE GENOMIC DNA]</scope>
    <source>
        <strain evidence="12">L21-RPul-D3</strain>
    </source>
</reference>
<evidence type="ECO:0000256" key="1">
    <source>
        <dbReference type="ARBA" id="ARBA00001966"/>
    </source>
</evidence>
<name>A0A1Q2HP23_9BACT</name>
<dbReference type="GO" id="GO:0046872">
    <property type="term" value="F:metal ion binding"/>
    <property type="evidence" value="ECO:0007669"/>
    <property type="project" value="UniProtKB-KW"/>
</dbReference>
<keyword evidence="7" id="KW-0408">Iron</keyword>
<dbReference type="NCBIfam" id="TIGR01579">
    <property type="entry name" value="MiaB-like-C"/>
    <property type="match status" value="1"/>
</dbReference>
<dbReference type="Pfam" id="PF00919">
    <property type="entry name" value="UPF0004"/>
    <property type="match status" value="1"/>
</dbReference>
<dbReference type="InterPro" id="IPR023404">
    <property type="entry name" value="rSAM_horseshoe"/>
</dbReference>
<keyword evidence="8" id="KW-0411">Iron-sulfur</keyword>
<gene>
    <name evidence="11" type="primary">mtaB</name>
    <name evidence="11" type="ORF">L21SP3_01010</name>
</gene>
<dbReference type="EMBL" id="CP019633">
    <property type="protein sequence ID" value="AQQ09209.1"/>
    <property type="molecule type" value="Genomic_DNA"/>
</dbReference>
<dbReference type="Gene3D" id="3.40.50.12160">
    <property type="entry name" value="Methylthiotransferase, N-terminal domain"/>
    <property type="match status" value="1"/>
</dbReference>
<dbReference type="SMART" id="SM00729">
    <property type="entry name" value="Elp3"/>
    <property type="match status" value="1"/>
</dbReference>
<dbReference type="InterPro" id="IPR006467">
    <property type="entry name" value="MiaB-like_bact"/>
</dbReference>
<evidence type="ECO:0000256" key="6">
    <source>
        <dbReference type="ARBA" id="ARBA00022723"/>
    </source>
</evidence>